<gene>
    <name evidence="5" type="ORF">C4532_07830</name>
</gene>
<dbReference type="AlphaFoldDB" id="A0A419F074"/>
<dbReference type="InterPro" id="IPR004017">
    <property type="entry name" value="Cys_rich_dom"/>
</dbReference>
<keyword evidence="1" id="KW-0479">Metal-binding</keyword>
<keyword evidence="2" id="KW-0408">Iron</keyword>
<name>A0A419F074_9BACT</name>
<dbReference type="GO" id="GO:0051536">
    <property type="term" value="F:iron-sulfur cluster binding"/>
    <property type="evidence" value="ECO:0007669"/>
    <property type="project" value="UniProtKB-KW"/>
</dbReference>
<evidence type="ECO:0000256" key="2">
    <source>
        <dbReference type="ARBA" id="ARBA00023004"/>
    </source>
</evidence>
<dbReference type="PANTHER" id="PTHR43255:SF2">
    <property type="entry name" value="HETERODISULFIDE REDUCTASE RELATED PROTEIN"/>
    <property type="match status" value="1"/>
</dbReference>
<evidence type="ECO:0000259" key="4">
    <source>
        <dbReference type="PROSITE" id="PS51379"/>
    </source>
</evidence>
<dbReference type="GO" id="GO:0016491">
    <property type="term" value="F:oxidoreductase activity"/>
    <property type="evidence" value="ECO:0007669"/>
    <property type="project" value="UniProtKB-ARBA"/>
</dbReference>
<sequence length="379" mass="42042">MASVTPMLEITDAVMEVGGKTLKTCMQCGTCTGVCPWNLVKEFSPRLLIRLVSLGIEGYEEDSLWNCVTCATCVSRCPRQIDIIDVIRATRSVMLESGIVPPLYRVPLSSLRNEGNPWSSPRSERTDWSKNLEIPEFSEATEYLFFACCTHAYDARNKKVLKEVAGMLAKSGVSMGIIGTEESCCGDQAHKCGAFETYTGLQESNTELFAARGVKKIITTSPHCLNLFIKQYEGDFEVTHYTQQFARLIKEGKLTPSKPVPLKVAYHDPCYLGRHNNIYDEPRDVLRSIPGLEYIELPRSRDTSLCCGGGGGGIWSEVEVEKRFSVLRIREAKEAGAQVIATACPFCMIMLEDGLKAAGIDENEMRILDVGELLHESVE</sequence>
<evidence type="ECO:0000256" key="1">
    <source>
        <dbReference type="ARBA" id="ARBA00022723"/>
    </source>
</evidence>
<organism evidence="5 6">
    <name type="scientific">Candidatus Abyssobacteria bacterium SURF_17</name>
    <dbReference type="NCBI Taxonomy" id="2093361"/>
    <lineage>
        <taxon>Bacteria</taxon>
        <taxon>Pseudomonadati</taxon>
        <taxon>Candidatus Hydrogenedentota</taxon>
        <taxon>Candidatus Abyssobacteria</taxon>
    </lineage>
</organism>
<reference evidence="5 6" key="1">
    <citation type="journal article" date="2017" name="ISME J.">
        <title>Energy and carbon metabolisms in a deep terrestrial subsurface fluid microbial community.</title>
        <authorList>
            <person name="Momper L."/>
            <person name="Jungbluth S.P."/>
            <person name="Lee M.D."/>
            <person name="Amend J.P."/>
        </authorList>
    </citation>
    <scope>NUCLEOTIDE SEQUENCE [LARGE SCALE GENOMIC DNA]</scope>
    <source>
        <strain evidence="5">SURF_17</strain>
    </source>
</reference>
<dbReference type="GO" id="GO:0005886">
    <property type="term" value="C:plasma membrane"/>
    <property type="evidence" value="ECO:0007669"/>
    <property type="project" value="TreeGrafter"/>
</dbReference>
<dbReference type="PROSITE" id="PS51379">
    <property type="entry name" value="4FE4S_FER_2"/>
    <property type="match status" value="2"/>
</dbReference>
<dbReference type="EMBL" id="QZKI01000061">
    <property type="protein sequence ID" value="RJP71215.1"/>
    <property type="molecule type" value="Genomic_DNA"/>
</dbReference>
<feature type="domain" description="4Fe-4S ferredoxin-type" evidence="4">
    <location>
        <begin position="13"/>
        <end position="46"/>
    </location>
</feature>
<dbReference type="PROSITE" id="PS00198">
    <property type="entry name" value="4FE4S_FER_1"/>
    <property type="match status" value="1"/>
</dbReference>
<dbReference type="Pfam" id="PF13183">
    <property type="entry name" value="Fer4_8"/>
    <property type="match status" value="1"/>
</dbReference>
<keyword evidence="3" id="KW-0411">Iron-sulfur</keyword>
<evidence type="ECO:0000313" key="5">
    <source>
        <dbReference type="EMBL" id="RJP71215.1"/>
    </source>
</evidence>
<evidence type="ECO:0000313" key="6">
    <source>
        <dbReference type="Proteomes" id="UP000285961"/>
    </source>
</evidence>
<dbReference type="InterPro" id="IPR009051">
    <property type="entry name" value="Helical_ferredxn"/>
</dbReference>
<dbReference type="SUPFAM" id="SSF46548">
    <property type="entry name" value="alpha-helical ferredoxin"/>
    <property type="match status" value="1"/>
</dbReference>
<dbReference type="Gene3D" id="1.10.1060.10">
    <property type="entry name" value="Alpha-helical ferredoxin"/>
    <property type="match status" value="1"/>
</dbReference>
<dbReference type="PANTHER" id="PTHR43255">
    <property type="entry name" value="IRON-SULFUR-BINDING OXIDOREDUCTASE FADF-RELATED-RELATED"/>
    <property type="match status" value="1"/>
</dbReference>
<feature type="domain" description="4Fe-4S ferredoxin-type" evidence="4">
    <location>
        <begin position="57"/>
        <end position="89"/>
    </location>
</feature>
<proteinExistence type="predicted"/>
<dbReference type="InterPro" id="IPR017896">
    <property type="entry name" value="4Fe4S_Fe-S-bd"/>
</dbReference>
<protein>
    <submittedName>
        <fullName evidence="5">(Fe-S)-binding protein</fullName>
    </submittedName>
</protein>
<evidence type="ECO:0000256" key="3">
    <source>
        <dbReference type="ARBA" id="ARBA00023014"/>
    </source>
</evidence>
<comment type="caution">
    <text evidence="5">The sequence shown here is derived from an EMBL/GenBank/DDBJ whole genome shotgun (WGS) entry which is preliminary data.</text>
</comment>
<accession>A0A419F074</accession>
<dbReference type="Pfam" id="PF02754">
    <property type="entry name" value="CCG"/>
    <property type="match status" value="2"/>
</dbReference>
<dbReference type="Proteomes" id="UP000285961">
    <property type="component" value="Unassembled WGS sequence"/>
</dbReference>
<dbReference type="InterPro" id="IPR051460">
    <property type="entry name" value="HdrC_iron-sulfur_subunit"/>
</dbReference>
<dbReference type="InterPro" id="IPR017900">
    <property type="entry name" value="4Fe4S_Fe_S_CS"/>
</dbReference>
<dbReference type="GO" id="GO:0046872">
    <property type="term" value="F:metal ion binding"/>
    <property type="evidence" value="ECO:0007669"/>
    <property type="project" value="UniProtKB-KW"/>
</dbReference>